<dbReference type="RefSeq" id="WP_147433914.1">
    <property type="nucleotide sequence ID" value="NZ_RCDC01000006.1"/>
</dbReference>
<keyword evidence="1" id="KW-0472">Membrane</keyword>
<feature type="transmembrane region" description="Helical" evidence="1">
    <location>
        <begin position="12"/>
        <end position="32"/>
    </location>
</feature>
<evidence type="ECO:0000313" key="2">
    <source>
        <dbReference type="EMBL" id="RLK51909.1"/>
    </source>
</evidence>
<feature type="transmembrane region" description="Helical" evidence="1">
    <location>
        <begin position="393"/>
        <end position="411"/>
    </location>
</feature>
<feature type="transmembrane region" description="Helical" evidence="1">
    <location>
        <begin position="93"/>
        <end position="113"/>
    </location>
</feature>
<feature type="transmembrane region" description="Helical" evidence="1">
    <location>
        <begin position="221"/>
        <end position="242"/>
    </location>
</feature>
<keyword evidence="1" id="KW-0812">Transmembrane</keyword>
<accession>A0A498C9M8</accession>
<comment type="caution">
    <text evidence="2">The sequence shown here is derived from an EMBL/GenBank/DDBJ whole genome shotgun (WGS) entry which is preliminary data.</text>
</comment>
<keyword evidence="1" id="KW-1133">Transmembrane helix</keyword>
<reference evidence="2 3" key="1">
    <citation type="submission" date="2018-10" db="EMBL/GenBank/DDBJ databases">
        <title>Comparative analysis of microorganisms from saline springs in Andes Mountain Range, Colombia.</title>
        <authorList>
            <person name="Rubin E."/>
        </authorList>
    </citation>
    <scope>NUCLEOTIDE SEQUENCE [LARGE SCALE GENOMIC DNA]</scope>
    <source>
        <strain evidence="2 3">USBA GBX 843</strain>
    </source>
</reference>
<name>A0A498C9M8_9GAMM</name>
<feature type="transmembrane region" description="Helical" evidence="1">
    <location>
        <begin position="267"/>
        <end position="291"/>
    </location>
</feature>
<dbReference type="OrthoDB" id="8886194at2"/>
<feature type="transmembrane region" description="Helical" evidence="1">
    <location>
        <begin position="174"/>
        <end position="201"/>
    </location>
</feature>
<evidence type="ECO:0000313" key="3">
    <source>
        <dbReference type="Proteomes" id="UP000274786"/>
    </source>
</evidence>
<evidence type="ECO:0008006" key="4">
    <source>
        <dbReference type="Google" id="ProtNLM"/>
    </source>
</evidence>
<dbReference type="AlphaFoldDB" id="A0A498C9M8"/>
<organism evidence="2 3">
    <name type="scientific">Stenotrophomonas rhizophila</name>
    <dbReference type="NCBI Taxonomy" id="216778"/>
    <lineage>
        <taxon>Bacteria</taxon>
        <taxon>Pseudomonadati</taxon>
        <taxon>Pseudomonadota</taxon>
        <taxon>Gammaproteobacteria</taxon>
        <taxon>Lysobacterales</taxon>
        <taxon>Lysobacteraceae</taxon>
        <taxon>Stenotrophomonas</taxon>
    </lineage>
</organism>
<feature type="transmembrane region" description="Helical" evidence="1">
    <location>
        <begin position="142"/>
        <end position="162"/>
    </location>
</feature>
<evidence type="ECO:0000256" key="1">
    <source>
        <dbReference type="SAM" id="Phobius"/>
    </source>
</evidence>
<feature type="transmembrane region" description="Helical" evidence="1">
    <location>
        <begin position="336"/>
        <end position="355"/>
    </location>
</feature>
<feature type="transmembrane region" description="Helical" evidence="1">
    <location>
        <begin position="367"/>
        <end position="386"/>
    </location>
</feature>
<protein>
    <recommendedName>
        <fullName evidence="4">Glycosyltransferase RgtA/B/C/D-like domain-containing protein</fullName>
    </recommendedName>
</protein>
<dbReference type="EMBL" id="RCDC01000006">
    <property type="protein sequence ID" value="RLK51909.1"/>
    <property type="molecule type" value="Genomic_DNA"/>
</dbReference>
<gene>
    <name evidence="2" type="ORF">BCL79_3052</name>
</gene>
<feature type="transmembrane region" description="Helical" evidence="1">
    <location>
        <begin position="118"/>
        <end position="136"/>
    </location>
</feature>
<feature type="transmembrane region" description="Helical" evidence="1">
    <location>
        <begin position="297"/>
        <end position="315"/>
    </location>
</feature>
<dbReference type="Proteomes" id="UP000274786">
    <property type="component" value="Unassembled WGS sequence"/>
</dbReference>
<sequence>MISPTDRRDTMRAAGYFALASTILVCLLWLPFGFGMVGNIEEWDILSLLTRHGVFFFAGENSPLASHRLRPLTAAPNAVAYLLSPDSFVGMHLLQMASLIVKGTAAGLMGYWLLRSRLYAVMLALLVIVLPADTMQLSFRSFHINCAVALGMAGVAGLLYAYERREALGRGGLVLSLLSAVGLGVAIQIYEVALIFVPFPFLMLWARHGVRGTLRIAFKQLPVTLCWGLAVAVCLGYIYTVLAHGSTYQSSVVGGQSTSMQMVQERLWVLTFTGMGRALVGGWVDAVMILIEEFRNYIYVVVTGAIIAALLAYAARRGPPATTTPEPAVAMRGLSARVVLIGLVMAAFGYLPFLSSPAHMAISQRTFLFATFGAGLATVGLLALLFGNRRPRVSLAAGTALVTLGLAAQMFQFQHYQKLSDTERQVLANVVTTVPAIGPETNVVILDGSERISSVWMLRDNMFHALTYLYGAPVNLVYTCTVPGDYWQRLDAFGRPGSCARSTDGWLFTDGPTVAAPGQGTRQPQVSINVADPNAVVVRVDKDGNVVPVPAQLARLKRGEDTLSRRYANVVADRPWPLAFHQFRSQEGSDSFRWDFGRWWSLEAAVHGRGWQDSQWTNDGRFKKVSTAWANMPEASLVFNMQPRKAPYVVKGRVQAIAGNTDRNSLTISINGSQEHPLVWITDNEFYTYIPAGELVNGRNEAVFHVPVDMNFYGVGVAMDWVRFSPRH</sequence>
<proteinExistence type="predicted"/>